<gene>
    <name evidence="1" type="ORF">PMIN01_08803</name>
</gene>
<sequence>MCSISTSGSLKTYEPRHVPLLTTSVHHPDAQDEHMFAYLTVCERHKDPVSRTSVLRSCALVRCMLARGEAQPLRDQSSMTLSSLVYLGLSAVQDTPMESANQNHKV</sequence>
<evidence type="ECO:0000313" key="1">
    <source>
        <dbReference type="EMBL" id="KAF9733120.1"/>
    </source>
</evidence>
<protein>
    <submittedName>
        <fullName evidence="1">Uncharacterized protein</fullName>
    </submittedName>
</protein>
<name>A0A9P6KNL8_9PLEO</name>
<proteinExistence type="predicted"/>
<dbReference type="Proteomes" id="UP000756921">
    <property type="component" value="Unassembled WGS sequence"/>
</dbReference>
<dbReference type="OrthoDB" id="10352744at2759"/>
<reference evidence="1" key="1">
    <citation type="journal article" date="2020" name="Mol. Plant Microbe Interact.">
        <title>Genome Sequence of the Biocontrol Agent Coniothyrium minitans strain Conio (IMI 134523).</title>
        <authorList>
            <person name="Patel D."/>
            <person name="Shittu T.A."/>
            <person name="Baroncelli R."/>
            <person name="Muthumeenakshi S."/>
            <person name="Osborne T.H."/>
            <person name="Janganan T.K."/>
            <person name="Sreenivasaprasad S."/>
        </authorList>
    </citation>
    <scope>NUCLEOTIDE SEQUENCE</scope>
    <source>
        <strain evidence="1">Conio</strain>
    </source>
</reference>
<accession>A0A9P6KNL8</accession>
<evidence type="ECO:0000313" key="2">
    <source>
        <dbReference type="Proteomes" id="UP000756921"/>
    </source>
</evidence>
<keyword evidence="2" id="KW-1185">Reference proteome</keyword>
<organism evidence="1 2">
    <name type="scientific">Paraphaeosphaeria minitans</name>
    <dbReference type="NCBI Taxonomy" id="565426"/>
    <lineage>
        <taxon>Eukaryota</taxon>
        <taxon>Fungi</taxon>
        <taxon>Dikarya</taxon>
        <taxon>Ascomycota</taxon>
        <taxon>Pezizomycotina</taxon>
        <taxon>Dothideomycetes</taxon>
        <taxon>Pleosporomycetidae</taxon>
        <taxon>Pleosporales</taxon>
        <taxon>Massarineae</taxon>
        <taxon>Didymosphaeriaceae</taxon>
        <taxon>Paraphaeosphaeria</taxon>
    </lineage>
</organism>
<dbReference type="EMBL" id="WJXW01000009">
    <property type="protein sequence ID" value="KAF9733120.1"/>
    <property type="molecule type" value="Genomic_DNA"/>
</dbReference>
<dbReference type="AlphaFoldDB" id="A0A9P6KNL8"/>
<comment type="caution">
    <text evidence="1">The sequence shown here is derived from an EMBL/GenBank/DDBJ whole genome shotgun (WGS) entry which is preliminary data.</text>
</comment>